<comment type="caution">
    <text evidence="3">The sequence shown here is derived from an EMBL/GenBank/DDBJ whole genome shotgun (WGS) entry which is preliminary data.</text>
</comment>
<reference evidence="3" key="1">
    <citation type="journal article" date="2015" name="Nature">
        <title>Complex archaea that bridge the gap between prokaryotes and eukaryotes.</title>
        <authorList>
            <person name="Spang A."/>
            <person name="Saw J.H."/>
            <person name="Jorgensen S.L."/>
            <person name="Zaremba-Niedzwiedzka K."/>
            <person name="Martijn J."/>
            <person name="Lind A.E."/>
            <person name="van Eijk R."/>
            <person name="Schleper C."/>
            <person name="Guy L."/>
            <person name="Ettema T.J."/>
        </authorList>
    </citation>
    <scope>NUCLEOTIDE SEQUENCE</scope>
</reference>
<dbReference type="PRINTS" id="PR01576">
    <property type="entry name" value="PDEFORMYLASE"/>
</dbReference>
<dbReference type="AlphaFoldDB" id="A0A0F9P2G3"/>
<feature type="region of interest" description="Disordered" evidence="2">
    <location>
        <begin position="159"/>
        <end position="183"/>
    </location>
</feature>
<dbReference type="PIRSF" id="PIRSF004749">
    <property type="entry name" value="Pep_def"/>
    <property type="match status" value="1"/>
</dbReference>
<evidence type="ECO:0000313" key="3">
    <source>
        <dbReference type="EMBL" id="KKN18592.1"/>
    </source>
</evidence>
<organism evidence="3">
    <name type="scientific">marine sediment metagenome</name>
    <dbReference type="NCBI Taxonomy" id="412755"/>
    <lineage>
        <taxon>unclassified sequences</taxon>
        <taxon>metagenomes</taxon>
        <taxon>ecological metagenomes</taxon>
    </lineage>
</organism>
<name>A0A0F9P2G3_9ZZZZ</name>
<dbReference type="EMBL" id="LAZR01003411">
    <property type="protein sequence ID" value="KKN18592.1"/>
    <property type="molecule type" value="Genomic_DNA"/>
</dbReference>
<comment type="similarity">
    <text evidence="1">Belongs to the polypeptide deformylase family.</text>
</comment>
<evidence type="ECO:0000256" key="1">
    <source>
        <dbReference type="ARBA" id="ARBA00010759"/>
    </source>
</evidence>
<dbReference type="SUPFAM" id="SSF103642">
    <property type="entry name" value="Sec-C motif"/>
    <property type="match status" value="1"/>
</dbReference>
<accession>A0A0F9P2G3</accession>
<protein>
    <recommendedName>
        <fullName evidence="4">Peptide deformylase</fullName>
    </recommendedName>
</protein>
<dbReference type="InterPro" id="IPR004027">
    <property type="entry name" value="SEC_C_motif"/>
</dbReference>
<evidence type="ECO:0008006" key="4">
    <source>
        <dbReference type="Google" id="ProtNLM"/>
    </source>
</evidence>
<evidence type="ECO:0000256" key="2">
    <source>
        <dbReference type="SAM" id="MobiDB-lite"/>
    </source>
</evidence>
<gene>
    <name evidence="3" type="ORF">LCGC14_0954160</name>
</gene>
<dbReference type="PANTHER" id="PTHR10458">
    <property type="entry name" value="PEPTIDE DEFORMYLASE"/>
    <property type="match status" value="1"/>
</dbReference>
<dbReference type="GO" id="GO:0042586">
    <property type="term" value="F:peptide deformylase activity"/>
    <property type="evidence" value="ECO:0007669"/>
    <property type="project" value="InterPro"/>
</dbReference>
<dbReference type="InterPro" id="IPR036821">
    <property type="entry name" value="Peptide_deformylase_sf"/>
</dbReference>
<dbReference type="Pfam" id="PF02810">
    <property type="entry name" value="SEC-C"/>
    <property type="match status" value="1"/>
</dbReference>
<dbReference type="PANTHER" id="PTHR10458:SF22">
    <property type="entry name" value="PEPTIDE DEFORMYLASE"/>
    <property type="match status" value="1"/>
</dbReference>
<dbReference type="SUPFAM" id="SSF56420">
    <property type="entry name" value="Peptide deformylase"/>
    <property type="match status" value="1"/>
</dbReference>
<sequence length="193" mass="21376">MTEKSFKDMLNDAEGVKAVQVISVVTGVENISTPCENATIEEAEEIWANLEASLNPEAGFGLTANQIGVNKRVGFIQYAGKVYRLLNTRIVETGPTTVIYNEGCLSLPGKTINTERYHTITVEDEILGRMQLTMAKDGLLPVIFQHEIDHMDGKTILDRKRQPFRRSAPKIGRNQPCPCGSGKKHKKCCLNAE</sequence>
<proteinExistence type="inferred from homology"/>
<dbReference type="Gene3D" id="3.90.45.10">
    <property type="entry name" value="Peptide deformylase"/>
    <property type="match status" value="1"/>
</dbReference>
<dbReference type="InterPro" id="IPR023635">
    <property type="entry name" value="Peptide_deformylase"/>
</dbReference>
<dbReference type="Pfam" id="PF01327">
    <property type="entry name" value="Pep_deformylase"/>
    <property type="match status" value="1"/>
</dbReference>